<dbReference type="GO" id="GO:0006744">
    <property type="term" value="P:ubiquinone biosynthetic process"/>
    <property type="evidence" value="ECO:0007669"/>
    <property type="project" value="TreeGrafter"/>
</dbReference>
<protein>
    <submittedName>
        <fullName evidence="5">UbiD family decarboxylase</fullName>
    </submittedName>
</protein>
<keyword evidence="8" id="KW-1185">Reference proteome</keyword>
<dbReference type="GO" id="GO:0005829">
    <property type="term" value="C:cytosol"/>
    <property type="evidence" value="ECO:0007669"/>
    <property type="project" value="TreeGrafter"/>
</dbReference>
<evidence type="ECO:0000256" key="1">
    <source>
        <dbReference type="ARBA" id="ARBA00010021"/>
    </source>
</evidence>
<dbReference type="FunFam" id="3.40.1670.10:FF:000001">
    <property type="entry name" value="3-octaprenyl-4-hydroxybenzoate carboxy-lyase"/>
    <property type="match status" value="1"/>
</dbReference>
<name>A0A9Q9BYP4_9RICK</name>
<dbReference type="InterPro" id="IPR049381">
    <property type="entry name" value="UbiD-like_C"/>
</dbReference>
<dbReference type="Pfam" id="PF20695">
    <property type="entry name" value="UbiD_N"/>
    <property type="match status" value="1"/>
</dbReference>
<feature type="domain" description="3-octaprenyl-4-hydroxybenzoate carboxy-lyase-like Rift-related" evidence="2">
    <location>
        <begin position="126"/>
        <end position="328"/>
    </location>
</feature>
<gene>
    <name evidence="6" type="ORF">LUA81_01780</name>
    <name evidence="5" type="ORF">LUA82_01795</name>
</gene>
<dbReference type="EMBL" id="CP089286">
    <property type="protein sequence ID" value="UTO55786.1"/>
    <property type="molecule type" value="Genomic_DNA"/>
</dbReference>
<dbReference type="GO" id="GO:0008694">
    <property type="term" value="F:4-hydroxy-3-polyprenylbenzoate decarboxylase activity"/>
    <property type="evidence" value="ECO:0007669"/>
    <property type="project" value="TreeGrafter"/>
</dbReference>
<evidence type="ECO:0000259" key="3">
    <source>
        <dbReference type="Pfam" id="PF20695"/>
    </source>
</evidence>
<evidence type="ECO:0000259" key="4">
    <source>
        <dbReference type="Pfam" id="PF20696"/>
    </source>
</evidence>
<organism evidence="5 7">
    <name type="scientific">Neoehrlichia mikurensis</name>
    <dbReference type="NCBI Taxonomy" id="89586"/>
    <lineage>
        <taxon>Bacteria</taxon>
        <taxon>Pseudomonadati</taxon>
        <taxon>Pseudomonadota</taxon>
        <taxon>Alphaproteobacteria</taxon>
        <taxon>Rickettsiales</taxon>
        <taxon>Anaplasmataceae</taxon>
        <taxon>Candidatus Neoehrlichia</taxon>
    </lineage>
</organism>
<accession>A0A9Q9BYP4</accession>
<dbReference type="InterPro" id="IPR049383">
    <property type="entry name" value="UbiD-like_N"/>
</dbReference>
<dbReference type="Proteomes" id="UP001059985">
    <property type="component" value="Chromosome"/>
</dbReference>
<evidence type="ECO:0000259" key="2">
    <source>
        <dbReference type="Pfam" id="PF01977"/>
    </source>
</evidence>
<dbReference type="NCBIfam" id="TIGR00148">
    <property type="entry name" value="UbiD family decarboxylase"/>
    <property type="match status" value="1"/>
</dbReference>
<dbReference type="InterPro" id="IPR002830">
    <property type="entry name" value="UbiD"/>
</dbReference>
<dbReference type="AlphaFoldDB" id="A0A9Q9BYP4"/>
<evidence type="ECO:0000313" key="6">
    <source>
        <dbReference type="EMBL" id="UTO56701.1"/>
    </source>
</evidence>
<evidence type="ECO:0000313" key="7">
    <source>
        <dbReference type="Proteomes" id="UP001059822"/>
    </source>
</evidence>
<dbReference type="InterPro" id="IPR048304">
    <property type="entry name" value="UbiD_Rift_dom"/>
</dbReference>
<feature type="domain" description="3-octaprenyl-4-hydroxybenzoate carboxy-lyase-like C-terminal" evidence="4">
    <location>
        <begin position="334"/>
        <end position="458"/>
    </location>
</feature>
<reference evidence="5" key="1">
    <citation type="journal article" date="2022" name="Microorganisms">
        <title>Assembly and Comparison of Ca. Neoehrlichia mikurensis Genomes.</title>
        <authorList>
            <person name="Azagi T."/>
            <person name="Dirks R.P."/>
            <person name="Yebra-Pimentel E.S."/>
            <person name="Schaap P.J."/>
            <person name="Koehorst J.J."/>
            <person name="Esser H.J."/>
            <person name="Sprong H."/>
        </authorList>
    </citation>
    <scope>NUCLEOTIDE SEQUENCE</scope>
    <source>
        <strain evidence="6">18-2804</strain>
        <strain evidence="5">18-2837</strain>
    </source>
</reference>
<evidence type="ECO:0000313" key="8">
    <source>
        <dbReference type="Proteomes" id="UP001059985"/>
    </source>
</evidence>
<dbReference type="Proteomes" id="UP001059822">
    <property type="component" value="Chromosome"/>
</dbReference>
<feature type="domain" description="3-octaprenyl-4-hydroxybenzoate carboxy-lyase-like N-terminal" evidence="3">
    <location>
        <begin position="10"/>
        <end position="90"/>
    </location>
</feature>
<sequence>MSYKDLRGFISDLEKSSDLIRVKEQVSSFLEITEIHRRVIRNKGPAIIFENVITSHNKSSMPVLVNLFGTIERIAAGIGITRNKLKDVGNLLAYLRSPTPPHGFKDALKMVPLLKDLMTTIPKTINNAVCQEVVLLGKEVDLYKIPIQTCWPQEPAPLITWPIVVTHGPSKAKDDSFNLGIYRMQVVNKNTTLMRWLKHRGGARQYSRWKQQGYIKDFPVAVVIGTDPATIIAAVTPIPETLSEYQFSGLLRKKSLYLTNCITVPLKVPANAEIVLEGFVSLNEYGDEGPYGDHTGYYNTVEKFPKFNVTAMTMRKSPIYLSTFTGKPPDEPSVLGEALNEIFIPILMSQYPEVVDFWLPPEGCSYRMAVVSIKKSYPGHAKRIIMGIFSFLTQFLYVKFVIIVDDDINIRDWKEVIWAMSTRMDPIRDMTFIERSPIDYLDFASTEDGLGSKVGLDATNKIYPETSRDWGIPIQMTEEIIEKVTSKWSKYGL</sequence>
<evidence type="ECO:0000313" key="5">
    <source>
        <dbReference type="EMBL" id="UTO55786.1"/>
    </source>
</evidence>
<dbReference type="PANTHER" id="PTHR30108:SF17">
    <property type="entry name" value="FERULIC ACID DECARBOXYLASE 1"/>
    <property type="match status" value="1"/>
</dbReference>
<dbReference type="EMBL" id="CP089285">
    <property type="protein sequence ID" value="UTO56701.1"/>
    <property type="molecule type" value="Genomic_DNA"/>
</dbReference>
<dbReference type="RefSeq" id="WP_218193696.1">
    <property type="nucleotide sequence ID" value="NZ_CP054597.1"/>
</dbReference>
<dbReference type="PANTHER" id="PTHR30108">
    <property type="entry name" value="3-OCTAPRENYL-4-HYDROXYBENZOATE CARBOXY-LYASE-RELATED"/>
    <property type="match status" value="1"/>
</dbReference>
<dbReference type="Pfam" id="PF20696">
    <property type="entry name" value="UbiD_C"/>
    <property type="match status" value="1"/>
</dbReference>
<dbReference type="Pfam" id="PF01977">
    <property type="entry name" value="UbiD"/>
    <property type="match status" value="1"/>
</dbReference>
<comment type="similarity">
    <text evidence="1">Belongs to the UbiD family.</text>
</comment>
<proteinExistence type="inferred from homology"/>